<dbReference type="EMBL" id="JANBVN010000068">
    <property type="protein sequence ID" value="KAJ9150950.1"/>
    <property type="molecule type" value="Genomic_DNA"/>
</dbReference>
<proteinExistence type="predicted"/>
<protein>
    <submittedName>
        <fullName evidence="2">Uncharacterized protein</fullName>
    </submittedName>
</protein>
<sequence length="70" mass="7809">MPPSKREGSTTNAAPAQTKEVQARRPARRNDEDEEDDNDNDEDEDEEEEGGEKPEKTKKPECDGGETCLC</sequence>
<keyword evidence="3" id="KW-1185">Reference proteome</keyword>
<evidence type="ECO:0000313" key="3">
    <source>
        <dbReference type="Proteomes" id="UP001174691"/>
    </source>
</evidence>
<comment type="caution">
    <text evidence="2">The sequence shown here is derived from an EMBL/GenBank/DDBJ whole genome shotgun (WGS) entry which is preliminary data.</text>
</comment>
<feature type="compositionally biased region" description="Acidic residues" evidence="1">
    <location>
        <begin position="32"/>
        <end position="50"/>
    </location>
</feature>
<accession>A0AA38S7R7</accession>
<evidence type="ECO:0000313" key="2">
    <source>
        <dbReference type="EMBL" id="KAJ9150950.1"/>
    </source>
</evidence>
<evidence type="ECO:0000256" key="1">
    <source>
        <dbReference type="SAM" id="MobiDB-lite"/>
    </source>
</evidence>
<dbReference type="AlphaFoldDB" id="A0AA38S7R7"/>
<organism evidence="2 3">
    <name type="scientific">Coniochaeta hoffmannii</name>
    <dbReference type="NCBI Taxonomy" id="91930"/>
    <lineage>
        <taxon>Eukaryota</taxon>
        <taxon>Fungi</taxon>
        <taxon>Dikarya</taxon>
        <taxon>Ascomycota</taxon>
        <taxon>Pezizomycotina</taxon>
        <taxon>Sordariomycetes</taxon>
        <taxon>Sordariomycetidae</taxon>
        <taxon>Coniochaetales</taxon>
        <taxon>Coniochaetaceae</taxon>
        <taxon>Coniochaeta</taxon>
    </lineage>
</organism>
<name>A0AA38S7R7_9PEZI</name>
<dbReference type="Proteomes" id="UP001174691">
    <property type="component" value="Unassembled WGS sequence"/>
</dbReference>
<feature type="compositionally biased region" description="Basic and acidic residues" evidence="1">
    <location>
        <begin position="51"/>
        <end position="62"/>
    </location>
</feature>
<reference evidence="2" key="1">
    <citation type="submission" date="2022-07" db="EMBL/GenBank/DDBJ databases">
        <title>Fungi with potential for degradation of polypropylene.</title>
        <authorList>
            <person name="Gostincar C."/>
        </authorList>
    </citation>
    <scope>NUCLEOTIDE SEQUENCE</scope>
    <source>
        <strain evidence="2">EXF-13287</strain>
    </source>
</reference>
<feature type="region of interest" description="Disordered" evidence="1">
    <location>
        <begin position="1"/>
        <end position="70"/>
    </location>
</feature>
<gene>
    <name evidence="2" type="ORF">NKR19_g5138</name>
</gene>